<proteinExistence type="predicted"/>
<feature type="compositionally biased region" description="Acidic residues" evidence="1">
    <location>
        <begin position="9"/>
        <end position="20"/>
    </location>
</feature>
<evidence type="ECO:0000313" key="4">
    <source>
        <dbReference type="WBParaSite" id="EVEC_0000110301-mRNA-1"/>
    </source>
</evidence>
<reference evidence="4" key="1">
    <citation type="submission" date="2017-02" db="UniProtKB">
        <authorList>
            <consortium name="WormBaseParasite"/>
        </authorList>
    </citation>
    <scope>IDENTIFICATION</scope>
</reference>
<gene>
    <name evidence="2" type="ORF">EVEC_LOCUS811</name>
</gene>
<accession>A0A0N4UUM6</accession>
<sequence length="83" mass="9149">MTSALDECLLSEDELSDEERQDFTGIGLENGDDPIESDSDNESSKAEEEESGPEGIEMHMNFEDTPEILVVVVFCPILPSDLI</sequence>
<evidence type="ECO:0000256" key="1">
    <source>
        <dbReference type="SAM" id="MobiDB-lite"/>
    </source>
</evidence>
<keyword evidence="3" id="KW-1185">Reference proteome</keyword>
<reference evidence="2 3" key="2">
    <citation type="submission" date="2018-10" db="EMBL/GenBank/DDBJ databases">
        <authorList>
            <consortium name="Pathogen Informatics"/>
        </authorList>
    </citation>
    <scope>NUCLEOTIDE SEQUENCE [LARGE SCALE GENOMIC DNA]</scope>
</reference>
<protein>
    <submittedName>
        <fullName evidence="4">Acidic leucine-rich nuclear phosphoprotein 32-related protein 2-like</fullName>
    </submittedName>
</protein>
<dbReference type="AlphaFoldDB" id="A0A0N4UUM6"/>
<dbReference type="Proteomes" id="UP000274131">
    <property type="component" value="Unassembled WGS sequence"/>
</dbReference>
<evidence type="ECO:0000313" key="2">
    <source>
        <dbReference type="EMBL" id="VDD85668.1"/>
    </source>
</evidence>
<feature type="region of interest" description="Disordered" evidence="1">
    <location>
        <begin position="1"/>
        <end position="58"/>
    </location>
</feature>
<feature type="compositionally biased region" description="Acidic residues" evidence="1">
    <location>
        <begin position="30"/>
        <end position="52"/>
    </location>
</feature>
<name>A0A0N4UUM6_ENTVE</name>
<evidence type="ECO:0000313" key="3">
    <source>
        <dbReference type="Proteomes" id="UP000274131"/>
    </source>
</evidence>
<organism evidence="4">
    <name type="scientific">Enterobius vermicularis</name>
    <name type="common">Human pinworm</name>
    <dbReference type="NCBI Taxonomy" id="51028"/>
    <lineage>
        <taxon>Eukaryota</taxon>
        <taxon>Metazoa</taxon>
        <taxon>Ecdysozoa</taxon>
        <taxon>Nematoda</taxon>
        <taxon>Chromadorea</taxon>
        <taxon>Rhabditida</taxon>
        <taxon>Spirurina</taxon>
        <taxon>Oxyuridomorpha</taxon>
        <taxon>Oxyuroidea</taxon>
        <taxon>Oxyuridae</taxon>
        <taxon>Enterobius</taxon>
    </lineage>
</organism>
<dbReference type="WBParaSite" id="EVEC_0000110301-mRNA-1">
    <property type="protein sequence ID" value="EVEC_0000110301-mRNA-1"/>
    <property type="gene ID" value="EVEC_0000110301"/>
</dbReference>
<dbReference type="EMBL" id="UXUI01007139">
    <property type="protein sequence ID" value="VDD85668.1"/>
    <property type="molecule type" value="Genomic_DNA"/>
</dbReference>